<dbReference type="EMBL" id="PVUF01000002">
    <property type="protein sequence ID" value="PRZ49261.1"/>
    <property type="molecule type" value="Genomic_DNA"/>
</dbReference>
<dbReference type="GO" id="GO:0016020">
    <property type="term" value="C:membrane"/>
    <property type="evidence" value="ECO:0007669"/>
    <property type="project" value="InterPro"/>
</dbReference>
<evidence type="ECO:0000313" key="3">
    <source>
        <dbReference type="Proteomes" id="UP000237718"/>
    </source>
</evidence>
<reference evidence="2 3" key="1">
    <citation type="submission" date="2018-03" db="EMBL/GenBank/DDBJ databases">
        <title>Genomic Encyclopedia of Archaeal and Bacterial Type Strains, Phase II (KMG-II): from individual species to whole genera.</title>
        <authorList>
            <person name="Goeker M."/>
        </authorList>
    </citation>
    <scope>NUCLEOTIDE SEQUENCE [LARGE SCALE GENOMIC DNA]</scope>
    <source>
        <strain evidence="2 3">DSM 25328</strain>
    </source>
</reference>
<sequence length="102" mass="11482">MGALHQFFTQMILVLFVYFICVLIMELADPVPGTRNIPAGLAAIIALLSVTFGQAAVSRRLVNLGKSRWWMITQLVPILNIYLICLLLFVRGKRRPRGARVE</sequence>
<keyword evidence="1" id="KW-0812">Transmembrane</keyword>
<accession>A0A2T1AKX7</accession>
<keyword evidence="1" id="KW-1133">Transmembrane helix</keyword>
<evidence type="ECO:0000313" key="2">
    <source>
        <dbReference type="EMBL" id="PRZ49261.1"/>
    </source>
</evidence>
<dbReference type="OrthoDB" id="9812349at2"/>
<evidence type="ECO:0000256" key="1">
    <source>
        <dbReference type="SAM" id="Phobius"/>
    </source>
</evidence>
<feature type="transmembrane region" description="Helical" evidence="1">
    <location>
        <begin position="37"/>
        <end position="57"/>
    </location>
</feature>
<dbReference type="AlphaFoldDB" id="A0A2T1AKX7"/>
<dbReference type="Proteomes" id="UP000237718">
    <property type="component" value="Unassembled WGS sequence"/>
</dbReference>
<organism evidence="2 3">
    <name type="scientific">Tritonibacter scottomollicae</name>
    <name type="common">Epibacterium scottomollicae</name>
    <dbReference type="NCBI Taxonomy" id="483013"/>
    <lineage>
        <taxon>Bacteria</taxon>
        <taxon>Pseudomonadati</taxon>
        <taxon>Pseudomonadota</taxon>
        <taxon>Alphaproteobacteria</taxon>
        <taxon>Rhodobacterales</taxon>
        <taxon>Paracoccaceae</taxon>
        <taxon>Tritonibacter</taxon>
    </lineage>
</organism>
<protein>
    <submittedName>
        <fullName evidence="2">Uncharacterized protein DUF805</fullName>
    </submittedName>
</protein>
<feature type="transmembrane region" description="Helical" evidence="1">
    <location>
        <begin position="69"/>
        <end position="90"/>
    </location>
</feature>
<feature type="transmembrane region" description="Helical" evidence="1">
    <location>
        <begin position="6"/>
        <end position="25"/>
    </location>
</feature>
<keyword evidence="1" id="KW-0472">Membrane</keyword>
<gene>
    <name evidence="2" type="ORF">CLV89_1022</name>
</gene>
<comment type="caution">
    <text evidence="2">The sequence shown here is derived from an EMBL/GenBank/DDBJ whole genome shotgun (WGS) entry which is preliminary data.</text>
</comment>
<proteinExistence type="predicted"/>
<dbReference type="InterPro" id="IPR008523">
    <property type="entry name" value="DUF805"/>
</dbReference>
<dbReference type="Pfam" id="PF05656">
    <property type="entry name" value="DUF805"/>
    <property type="match status" value="1"/>
</dbReference>
<dbReference type="RefSeq" id="WP_106162344.1">
    <property type="nucleotide sequence ID" value="NZ_PVUF01000002.1"/>
</dbReference>
<name>A0A2T1AKX7_TRISK</name>